<comment type="caution">
    <text evidence="1">The sequence shown here is derived from an EMBL/GenBank/DDBJ whole genome shotgun (WGS) entry which is preliminary data.</text>
</comment>
<gene>
    <name evidence="1" type="ORF">SDC9_198502</name>
</gene>
<dbReference type="AlphaFoldDB" id="A0A645IJ45"/>
<reference evidence="1" key="1">
    <citation type="submission" date="2019-08" db="EMBL/GenBank/DDBJ databases">
        <authorList>
            <person name="Kucharzyk K."/>
            <person name="Murdoch R.W."/>
            <person name="Higgins S."/>
            <person name="Loffler F."/>
        </authorList>
    </citation>
    <scope>NUCLEOTIDE SEQUENCE</scope>
</reference>
<evidence type="ECO:0000313" key="1">
    <source>
        <dbReference type="EMBL" id="MPN50862.1"/>
    </source>
</evidence>
<name>A0A645IJ45_9ZZZZ</name>
<proteinExistence type="predicted"/>
<dbReference type="EMBL" id="VSSQ01115413">
    <property type="protein sequence ID" value="MPN50862.1"/>
    <property type="molecule type" value="Genomic_DNA"/>
</dbReference>
<protein>
    <submittedName>
        <fullName evidence="1">Uncharacterized protein</fullName>
    </submittedName>
</protein>
<sequence>MVNFYLENQIINKKINKNLLTLYININKNVKKVYKCKKNITKDKLTYIIEVRITLNI</sequence>
<organism evidence="1">
    <name type="scientific">bioreactor metagenome</name>
    <dbReference type="NCBI Taxonomy" id="1076179"/>
    <lineage>
        <taxon>unclassified sequences</taxon>
        <taxon>metagenomes</taxon>
        <taxon>ecological metagenomes</taxon>
    </lineage>
</organism>
<accession>A0A645IJ45</accession>